<gene>
    <name evidence="2" type="ORF">EYF80_042693</name>
</gene>
<reference evidence="2 3" key="1">
    <citation type="submission" date="2019-03" db="EMBL/GenBank/DDBJ databases">
        <title>First draft genome of Liparis tanakae, snailfish: a comprehensive survey of snailfish specific genes.</title>
        <authorList>
            <person name="Kim W."/>
            <person name="Song I."/>
            <person name="Jeong J.-H."/>
            <person name="Kim D."/>
            <person name="Kim S."/>
            <person name="Ryu S."/>
            <person name="Song J.Y."/>
            <person name="Lee S.K."/>
        </authorList>
    </citation>
    <scope>NUCLEOTIDE SEQUENCE [LARGE SCALE GENOMIC DNA]</scope>
    <source>
        <tissue evidence="2">Muscle</tissue>
    </source>
</reference>
<proteinExistence type="predicted"/>
<sequence length="84" mass="8727">MPGGEDGEEQASLSSRLLKVYRLPGEDVETSSANSPGDADRPLSSASSTEAYVKRSFSALPEDVVVLEEPGSTALPPEPLSAHG</sequence>
<accession>A0A4Z2G0T7</accession>
<organism evidence="2 3">
    <name type="scientific">Liparis tanakae</name>
    <name type="common">Tanaka's snailfish</name>
    <dbReference type="NCBI Taxonomy" id="230148"/>
    <lineage>
        <taxon>Eukaryota</taxon>
        <taxon>Metazoa</taxon>
        <taxon>Chordata</taxon>
        <taxon>Craniata</taxon>
        <taxon>Vertebrata</taxon>
        <taxon>Euteleostomi</taxon>
        <taxon>Actinopterygii</taxon>
        <taxon>Neopterygii</taxon>
        <taxon>Teleostei</taxon>
        <taxon>Neoteleostei</taxon>
        <taxon>Acanthomorphata</taxon>
        <taxon>Eupercaria</taxon>
        <taxon>Perciformes</taxon>
        <taxon>Cottioidei</taxon>
        <taxon>Cottales</taxon>
        <taxon>Liparidae</taxon>
        <taxon>Liparis</taxon>
    </lineage>
</organism>
<dbReference type="Proteomes" id="UP000314294">
    <property type="component" value="Unassembled WGS sequence"/>
</dbReference>
<protein>
    <submittedName>
        <fullName evidence="2">Uncharacterized protein</fullName>
    </submittedName>
</protein>
<evidence type="ECO:0000313" key="2">
    <source>
        <dbReference type="EMBL" id="TNN47127.1"/>
    </source>
</evidence>
<evidence type="ECO:0000313" key="3">
    <source>
        <dbReference type="Proteomes" id="UP000314294"/>
    </source>
</evidence>
<feature type="region of interest" description="Disordered" evidence="1">
    <location>
        <begin position="24"/>
        <end position="49"/>
    </location>
</feature>
<dbReference type="AlphaFoldDB" id="A0A4Z2G0T7"/>
<dbReference type="EMBL" id="SRLO01000757">
    <property type="protein sequence ID" value="TNN47127.1"/>
    <property type="molecule type" value="Genomic_DNA"/>
</dbReference>
<name>A0A4Z2G0T7_9TELE</name>
<evidence type="ECO:0000256" key="1">
    <source>
        <dbReference type="SAM" id="MobiDB-lite"/>
    </source>
</evidence>
<comment type="caution">
    <text evidence="2">The sequence shown here is derived from an EMBL/GenBank/DDBJ whole genome shotgun (WGS) entry which is preliminary data.</text>
</comment>
<keyword evidence="3" id="KW-1185">Reference proteome</keyword>